<reference evidence="4" key="1">
    <citation type="submission" date="2014-09" db="EMBL/GenBank/DDBJ databases">
        <title>Draft genome sequence of an oleaginous Mucoromycotina fungus Mucor ambiguus NBRC6742.</title>
        <authorList>
            <person name="Takeda I."/>
            <person name="Yamane N."/>
            <person name="Morita T."/>
            <person name="Tamano K."/>
            <person name="Machida M."/>
            <person name="Baker S."/>
            <person name="Koike H."/>
        </authorList>
    </citation>
    <scope>NUCLEOTIDE SEQUENCE</scope>
    <source>
        <strain evidence="4">NBRC 6742</strain>
    </source>
</reference>
<feature type="domain" description="Breast cancer type 2 susceptibility protein helical" evidence="3">
    <location>
        <begin position="478"/>
        <end position="546"/>
    </location>
</feature>
<keyword evidence="5" id="KW-1185">Reference proteome</keyword>
<dbReference type="InterPro" id="IPR015187">
    <property type="entry name" value="BRCA2_OB_1"/>
</dbReference>
<dbReference type="GO" id="GO:0000724">
    <property type="term" value="P:double-strand break repair via homologous recombination"/>
    <property type="evidence" value="ECO:0007669"/>
    <property type="project" value="InterPro"/>
</dbReference>
<evidence type="ECO:0000259" key="2">
    <source>
        <dbReference type="Pfam" id="PF09103"/>
    </source>
</evidence>
<dbReference type="InterPro" id="IPR015252">
    <property type="entry name" value="BRCA2_hlx"/>
</dbReference>
<sequence length="987" mass="111541">MDDHDEFEDDWDEFTPSAQDTLYEKLESIESNAAAAKLEKEKEIEDTDGDFNVFLDELFEIPFKFKERKKKQIPLGEICVNKQHKNSFGPIQSKENMADGCSLVYNSQDDSMWSNVDLDLISNMETASEYAINNQKDISSTDIRIRSSSTSPPLPLKYENNSTTMKGFTTASGKSLKPVSDEAKRMALALFNEDEGCKEEGKPATMTGFSTASGKPLKPVSERAQKAAFALFQKAEDALKEKPNTTYGGIKTAAGKSLNKPSKTSVQAASRLFEDEKEKSEGQTHYGLKRPNDHLIDPELKFESVLDKYGGFQTGNSKKQITVSSRAKREAISMFEKDSTVPGSPQSASIVPEITTAPKQVVHNTPAKASSNVKQTIPNQLGRSKRFKTSQKQNKPFKSPIIRSNIELTKAAISNKSNSKSKGQPVFDLTPPKYRYKLSSLGSPLSYSREQLVLKNIPHSIIDMTIDKAAVYRFQNSWGWKEAQRDMIDSNCVSSRLTAAWVQNHYVLIVWKIACLIRSYPDQFMGQWQTKLVLNQLLYRYEREVNLGQRPVLKKILEQDDNSVKHMVLFVADIIRTESSSFYNTLHSCIDLRMEHAITRSKLKIGHKLSICGAQIIGDKTAQSPLSIKESDTLLSITSNGCLPARWDEKLGYHKRKLMIRPLPTIFDDGGTVTAIDIIVCRKLPILYSESLPNGATITRTAKEEEDALRRIESCDGFNGAQRQQSFAIPNFRVNHKSSNAPHLDRTVSEPRNLEERRVSGFFKVRICDANARECDQPWATLLLSNANELNHMDIVEGNRFRVFFVQPYHPKNKKYAGLDLKTTRMTRWEPVSSTTAVKKAAYVPRFITLCANIRCQDRLSDFDMVVYVLQTGTPTIENKNGRKLWHQTLLVTDQSQSVCQIEFRLPLNHFPDITGHVISVANARFEMYDSKYDITCLKATDESEVTTKLSSSAEYLQKGMNELRGWVEKNHDCIKSIEDRVQRSVH</sequence>
<evidence type="ECO:0000313" key="4">
    <source>
        <dbReference type="EMBL" id="GAN10595.1"/>
    </source>
</evidence>
<proteinExistence type="predicted"/>
<evidence type="ECO:0000313" key="5">
    <source>
        <dbReference type="Proteomes" id="UP000053815"/>
    </source>
</evidence>
<gene>
    <name evidence="4" type="ORF">MAM1_0373c10139</name>
</gene>
<dbReference type="STRING" id="91626.A0A0C9LY14"/>
<dbReference type="OrthoDB" id="21095at2759"/>
<dbReference type="Gene3D" id="2.40.50.140">
    <property type="entry name" value="Nucleic acid-binding proteins"/>
    <property type="match status" value="3"/>
</dbReference>
<dbReference type="Pfam" id="PF09103">
    <property type="entry name" value="BRCA-2_OB1"/>
    <property type="match status" value="1"/>
</dbReference>
<name>A0A0C9LY14_9FUNG</name>
<evidence type="ECO:0008006" key="6">
    <source>
        <dbReference type="Google" id="ProtNLM"/>
    </source>
</evidence>
<organism evidence="4">
    <name type="scientific">Mucor ambiguus</name>
    <dbReference type="NCBI Taxonomy" id="91626"/>
    <lineage>
        <taxon>Eukaryota</taxon>
        <taxon>Fungi</taxon>
        <taxon>Fungi incertae sedis</taxon>
        <taxon>Mucoromycota</taxon>
        <taxon>Mucoromycotina</taxon>
        <taxon>Mucoromycetes</taxon>
        <taxon>Mucorales</taxon>
        <taxon>Mucorineae</taxon>
        <taxon>Mucoraceae</taxon>
        <taxon>Mucor</taxon>
    </lineage>
</organism>
<dbReference type="PANTHER" id="PTHR11289">
    <property type="entry name" value="BREAST CANCER TYPE 2 SUSCEPTIBILITY PROTEIN BRCA2"/>
    <property type="match status" value="1"/>
</dbReference>
<dbReference type="EMBL" id="DF836662">
    <property type="protein sequence ID" value="GAN10595.1"/>
    <property type="molecule type" value="Genomic_DNA"/>
</dbReference>
<feature type="region of interest" description="Disordered" evidence="1">
    <location>
        <begin position="199"/>
        <end position="218"/>
    </location>
</feature>
<protein>
    <recommendedName>
        <fullName evidence="6">BRCA2 OB1 domain-containing protein</fullName>
    </recommendedName>
</protein>
<dbReference type="SUPFAM" id="SSF50249">
    <property type="entry name" value="Nucleic acid-binding proteins"/>
    <property type="match status" value="3"/>
</dbReference>
<dbReference type="SUPFAM" id="SSF81872">
    <property type="entry name" value="BRCA2 helical domain"/>
    <property type="match status" value="1"/>
</dbReference>
<dbReference type="InterPro" id="IPR036315">
    <property type="entry name" value="BRCA2_hlx_sf"/>
</dbReference>
<dbReference type="AlphaFoldDB" id="A0A0C9LY14"/>
<feature type="domain" description="BRCA2 OB1" evidence="2">
    <location>
        <begin position="551"/>
        <end position="655"/>
    </location>
</feature>
<dbReference type="InterPro" id="IPR012340">
    <property type="entry name" value="NA-bd_OB-fold"/>
</dbReference>
<dbReference type="InterPro" id="IPR015525">
    <property type="entry name" value="BRCA2"/>
</dbReference>
<evidence type="ECO:0000256" key="1">
    <source>
        <dbReference type="SAM" id="MobiDB-lite"/>
    </source>
</evidence>
<evidence type="ECO:0000259" key="3">
    <source>
        <dbReference type="Pfam" id="PF09169"/>
    </source>
</evidence>
<dbReference type="Pfam" id="PF09169">
    <property type="entry name" value="BRCA-2_helical"/>
    <property type="match status" value="1"/>
</dbReference>
<dbReference type="Proteomes" id="UP000053815">
    <property type="component" value="Unassembled WGS sequence"/>
</dbReference>
<dbReference type="PANTHER" id="PTHR11289:SF0">
    <property type="entry name" value="BREAST CANCER TYPE 2 SUSCEPTIBILITY PROTEIN"/>
    <property type="match status" value="1"/>
</dbReference>
<accession>A0A0C9LY14</accession>
<dbReference type="GO" id="GO:0006355">
    <property type="term" value="P:regulation of DNA-templated transcription"/>
    <property type="evidence" value="ECO:0007669"/>
    <property type="project" value="TreeGrafter"/>
</dbReference>